<gene>
    <name evidence="1" type="ORF">GCM10009107_16620</name>
</gene>
<dbReference type="Gene3D" id="3.30.1460.40">
    <property type="entry name" value="[NiFe]-hydrogenase assembly chaperone, HybE"/>
    <property type="match status" value="1"/>
</dbReference>
<evidence type="ECO:0008006" key="3">
    <source>
        <dbReference type="Google" id="ProtNLM"/>
    </source>
</evidence>
<comment type="caution">
    <text evidence="1">The sequence shown here is derived from an EMBL/GenBank/DDBJ whole genome shotgun (WGS) entry which is preliminary data.</text>
</comment>
<protein>
    <recommendedName>
        <fullName evidence="3">[NiFe]-hydrogenase assembly chaperone HybE</fullName>
    </recommendedName>
</protein>
<name>A0ABN1JWK6_9BURK</name>
<accession>A0ABN1JWK6</accession>
<evidence type="ECO:0000313" key="1">
    <source>
        <dbReference type="EMBL" id="GAA0747778.1"/>
    </source>
</evidence>
<evidence type="ECO:0000313" key="2">
    <source>
        <dbReference type="Proteomes" id="UP001500279"/>
    </source>
</evidence>
<keyword evidence="2" id="KW-1185">Reference proteome</keyword>
<proteinExistence type="predicted"/>
<dbReference type="EMBL" id="BAAAEW010000007">
    <property type="protein sequence ID" value="GAA0747778.1"/>
    <property type="molecule type" value="Genomic_DNA"/>
</dbReference>
<dbReference type="NCBIfam" id="TIGR03993">
    <property type="entry name" value="hydrog_HybE"/>
    <property type="match status" value="1"/>
</dbReference>
<dbReference type="Pfam" id="PF11939">
    <property type="entry name" value="NiFe-hyd_HybE"/>
    <property type="match status" value="1"/>
</dbReference>
<dbReference type="Proteomes" id="UP001500279">
    <property type="component" value="Unassembled WGS sequence"/>
</dbReference>
<organism evidence="1 2">
    <name type="scientific">Ideonella azotifigens</name>
    <dbReference type="NCBI Taxonomy" id="513160"/>
    <lineage>
        <taxon>Bacteria</taxon>
        <taxon>Pseudomonadati</taxon>
        <taxon>Pseudomonadota</taxon>
        <taxon>Betaproteobacteria</taxon>
        <taxon>Burkholderiales</taxon>
        <taxon>Sphaerotilaceae</taxon>
        <taxon>Ideonella</taxon>
    </lineage>
</organism>
<reference evidence="1 2" key="1">
    <citation type="journal article" date="2019" name="Int. J. Syst. Evol. Microbiol.">
        <title>The Global Catalogue of Microorganisms (GCM) 10K type strain sequencing project: providing services to taxonomists for standard genome sequencing and annotation.</title>
        <authorList>
            <consortium name="The Broad Institute Genomics Platform"/>
            <consortium name="The Broad Institute Genome Sequencing Center for Infectious Disease"/>
            <person name="Wu L."/>
            <person name="Ma J."/>
        </authorList>
    </citation>
    <scope>NUCLEOTIDE SEQUENCE [LARGE SCALE GENOMIC DNA]</scope>
    <source>
        <strain evidence="1 2">JCM 15503</strain>
    </source>
</reference>
<dbReference type="RefSeq" id="WP_231012350.1">
    <property type="nucleotide sequence ID" value="NZ_BAAAEW010000007.1"/>
</dbReference>
<dbReference type="InterPro" id="IPR038530">
    <property type="entry name" value="NiFe-hyd_HybE_sf"/>
</dbReference>
<dbReference type="InterPro" id="IPR023994">
    <property type="entry name" value="NiFe-hyd_HybE"/>
</dbReference>
<sequence>MSPHPAPVDRLSARVAELAALFTTVAHTRMAGMPVLNTALQVEAIGFECLPAGEGEPAGLGILVTPWFMNLVRLPLQREDSAAQVGRTHEEPLAGQRFEFIGAHEAALGAFCACSLFSPMFEFADQSTARATALEVLAQLRRPPLPAVRTEPFPARRSFLFGRSAASEVRP</sequence>